<comment type="catalytic activity">
    <reaction evidence="6">
        <text>(R)-lactate + A = pyruvate + AH2</text>
        <dbReference type="Rhea" id="RHEA:15089"/>
        <dbReference type="ChEBI" id="CHEBI:13193"/>
        <dbReference type="ChEBI" id="CHEBI:15361"/>
        <dbReference type="ChEBI" id="CHEBI:16004"/>
        <dbReference type="ChEBI" id="CHEBI:17499"/>
    </reaction>
</comment>
<dbReference type="AlphaFoldDB" id="A0A3G1KM30"/>
<comment type="function">
    <text evidence="6">Component of a complex that catalyzes the oxidation of glycolate to glyoxylate.</text>
</comment>
<dbReference type="InterPro" id="IPR004017">
    <property type="entry name" value="Cys_rich_dom"/>
</dbReference>
<dbReference type="GO" id="GO:0051539">
    <property type="term" value="F:4 iron, 4 sulfur cluster binding"/>
    <property type="evidence" value="ECO:0007669"/>
    <property type="project" value="UniProtKB-UniRule"/>
</dbReference>
<sequence length="413" mass="45761">MNNYAEILNKCSRCGGCQAHCPLYTETGREPFVARGKIELLENLQSGNLEWNDTLAEIFSTCLLCGSCTENCPNGVRTDKLIMSARKELVDARGLPIIKKNIFHHFLKYNGRLNKAGQLLAIYQKSGLQKLLRTSGILKVFPMDLAKIESILPEISGKSFRNNLPISRGISHPKLKVAYFTGCVTNLVNPQVGYSILKILEANDVEVIVPEQVCCGIPAIASGDLKTGRFLAEENIKHFTGLSVDYIVMDCASCLSTWLEYPELFSSDEAAGLMPKLVDINRFLVEILDIRINPENELGIKVTYHDPCHLKRTPGGKTSPRELLKRLSPSYEFVEMDMADRCCGSAGSFNLTHYVLSQKVAQHKINAILDSNAKIVASACPSCIMQLQHSLKNNNSDIQVKHTVELVAQCLNS</sequence>
<name>A0A3G1KM30_FORW1</name>
<feature type="domain" description="Cysteine-rich" evidence="7">
    <location>
        <begin position="177"/>
        <end position="256"/>
    </location>
</feature>
<keyword evidence="5 6" id="KW-0411">Iron-sulfur</keyword>
<feature type="domain" description="Cysteine-rich" evidence="7">
    <location>
        <begin position="302"/>
        <end position="388"/>
    </location>
</feature>
<dbReference type="RefSeq" id="WP_148132631.1">
    <property type="nucleotide sequence ID" value="NZ_CP017634.1"/>
</dbReference>
<evidence type="ECO:0000256" key="4">
    <source>
        <dbReference type="ARBA" id="ARBA00023004"/>
    </source>
</evidence>
<organism evidence="9 10">
    <name type="scientific">Formimonas warabiya</name>
    <dbReference type="NCBI Taxonomy" id="1761012"/>
    <lineage>
        <taxon>Bacteria</taxon>
        <taxon>Bacillati</taxon>
        <taxon>Bacillota</taxon>
        <taxon>Clostridia</taxon>
        <taxon>Eubacteriales</taxon>
        <taxon>Peptococcaceae</taxon>
        <taxon>Candidatus Formimonas</taxon>
    </lineage>
</organism>
<dbReference type="PANTHER" id="PTHR32479">
    <property type="entry name" value="GLYCOLATE OXIDASE IRON-SULFUR SUBUNIT"/>
    <property type="match status" value="1"/>
</dbReference>
<dbReference type="PANTHER" id="PTHR32479:SF20">
    <property type="entry name" value="GLYCOLATE OXIDASE IRON-SULFUR SUBUNIT"/>
    <property type="match status" value="1"/>
</dbReference>
<dbReference type="EMBL" id="CP017634">
    <property type="protein sequence ID" value="ATW23487.1"/>
    <property type="molecule type" value="Genomic_DNA"/>
</dbReference>
<evidence type="ECO:0000313" key="10">
    <source>
        <dbReference type="Proteomes" id="UP000323521"/>
    </source>
</evidence>
<gene>
    <name evidence="9" type="ORF">DCMF_00570</name>
</gene>
<dbReference type="OrthoDB" id="9794954at2"/>
<dbReference type="Proteomes" id="UP000323521">
    <property type="component" value="Chromosome"/>
</dbReference>
<evidence type="ECO:0000259" key="7">
    <source>
        <dbReference type="Pfam" id="PF02754"/>
    </source>
</evidence>
<dbReference type="SUPFAM" id="SSF46548">
    <property type="entry name" value="alpha-helical ferredoxin"/>
    <property type="match status" value="1"/>
</dbReference>
<feature type="domain" description="4Fe-4S ferredoxin-type" evidence="8">
    <location>
        <begin position="8"/>
        <end position="76"/>
    </location>
</feature>
<proteinExistence type="predicted"/>
<dbReference type="PIRSF" id="PIRSF000139">
    <property type="entry name" value="Glc_ox_4Fe-4S"/>
    <property type="match status" value="1"/>
</dbReference>
<reference evidence="9 10" key="1">
    <citation type="submission" date="2016-10" db="EMBL/GenBank/DDBJ databases">
        <title>Complete Genome Sequence of Peptococcaceae strain DCMF.</title>
        <authorList>
            <person name="Edwards R.J."/>
            <person name="Holland S.I."/>
            <person name="Deshpande N.P."/>
            <person name="Wong Y.K."/>
            <person name="Ertan H."/>
            <person name="Manefield M."/>
            <person name="Russell T.L."/>
            <person name="Lee M.J."/>
        </authorList>
    </citation>
    <scope>NUCLEOTIDE SEQUENCE [LARGE SCALE GENOMIC DNA]</scope>
    <source>
        <strain evidence="9 10">DCMF</strain>
    </source>
</reference>
<keyword evidence="10" id="KW-1185">Reference proteome</keyword>
<evidence type="ECO:0000256" key="3">
    <source>
        <dbReference type="ARBA" id="ARBA00022737"/>
    </source>
</evidence>
<evidence type="ECO:0000256" key="6">
    <source>
        <dbReference type="PIRNR" id="PIRNR000139"/>
    </source>
</evidence>
<keyword evidence="4 6" id="KW-0408">Iron</keyword>
<dbReference type="Pfam" id="PF02754">
    <property type="entry name" value="CCG"/>
    <property type="match status" value="2"/>
</dbReference>
<keyword evidence="2 6" id="KW-0479">Metal-binding</keyword>
<protein>
    <recommendedName>
        <fullName evidence="6">Glycolate oxidase iron-sulfur subunit</fullName>
        <ecNumber evidence="6">1.1.99.14</ecNumber>
    </recommendedName>
</protein>
<evidence type="ECO:0000259" key="8">
    <source>
        <dbReference type="Pfam" id="PF13183"/>
    </source>
</evidence>
<keyword evidence="6" id="KW-0813">Transport</keyword>
<comment type="catalytic activity">
    <reaction evidence="6">
        <text>glycolate + A = glyoxylate + AH2</text>
        <dbReference type="Rhea" id="RHEA:21264"/>
        <dbReference type="ChEBI" id="CHEBI:13193"/>
        <dbReference type="ChEBI" id="CHEBI:17499"/>
        <dbReference type="ChEBI" id="CHEBI:29805"/>
        <dbReference type="ChEBI" id="CHEBI:36655"/>
        <dbReference type="EC" id="1.1.99.14"/>
    </reaction>
</comment>
<evidence type="ECO:0000256" key="5">
    <source>
        <dbReference type="ARBA" id="ARBA00023014"/>
    </source>
</evidence>
<evidence type="ECO:0000256" key="2">
    <source>
        <dbReference type="ARBA" id="ARBA00022723"/>
    </source>
</evidence>
<accession>A0A3G1KM30</accession>
<dbReference type="GO" id="GO:0046872">
    <property type="term" value="F:metal ion binding"/>
    <property type="evidence" value="ECO:0007669"/>
    <property type="project" value="UniProtKB-UniRule"/>
</dbReference>
<dbReference type="Pfam" id="PF13183">
    <property type="entry name" value="Fer4_8"/>
    <property type="match status" value="1"/>
</dbReference>
<dbReference type="PROSITE" id="PS00198">
    <property type="entry name" value="4FE4S_FER_1"/>
    <property type="match status" value="1"/>
</dbReference>
<dbReference type="KEGG" id="fwa:DCMF_00570"/>
<keyword evidence="3" id="KW-0677">Repeat</keyword>
<dbReference type="Gene3D" id="1.10.1060.10">
    <property type="entry name" value="Alpha-helical ferredoxin"/>
    <property type="match status" value="1"/>
</dbReference>
<dbReference type="InterPro" id="IPR017896">
    <property type="entry name" value="4Fe4S_Fe-S-bd"/>
</dbReference>
<dbReference type="GO" id="GO:0019154">
    <property type="term" value="F:glycolate dehydrogenase activity"/>
    <property type="evidence" value="ECO:0007669"/>
    <property type="project" value="UniProtKB-EC"/>
</dbReference>
<keyword evidence="1 6" id="KW-0004">4Fe-4S</keyword>
<evidence type="ECO:0000256" key="1">
    <source>
        <dbReference type="ARBA" id="ARBA00022485"/>
    </source>
</evidence>
<evidence type="ECO:0000313" key="9">
    <source>
        <dbReference type="EMBL" id="ATW23487.1"/>
    </source>
</evidence>
<dbReference type="EC" id="1.1.99.14" evidence="6"/>
<keyword evidence="6" id="KW-0249">Electron transport</keyword>
<dbReference type="InterPro" id="IPR017900">
    <property type="entry name" value="4Fe4S_Fe_S_CS"/>
</dbReference>
<dbReference type="InterPro" id="IPR009051">
    <property type="entry name" value="Helical_ferredxn"/>
</dbReference>
<dbReference type="InterPro" id="IPR012257">
    <property type="entry name" value="Glc_ox_4Fe-4S"/>
</dbReference>
<comment type="cofactor">
    <cofactor evidence="6">
        <name>[4Fe-4S] cluster</name>
        <dbReference type="ChEBI" id="CHEBI:49883"/>
    </cofactor>
    <text evidence="6">Binds 2 [4Fe-4S] clusters.</text>
</comment>